<dbReference type="InterPro" id="IPR022791">
    <property type="entry name" value="L-PG_synthase/AglD"/>
</dbReference>
<proteinExistence type="predicted"/>
<evidence type="ECO:0000256" key="3">
    <source>
        <dbReference type="ARBA" id="ARBA00022692"/>
    </source>
</evidence>
<evidence type="ECO:0000313" key="7">
    <source>
        <dbReference type="EMBL" id="NNV57851.1"/>
    </source>
</evidence>
<dbReference type="PANTHER" id="PTHR39087:SF2">
    <property type="entry name" value="UPF0104 MEMBRANE PROTEIN MJ1595"/>
    <property type="match status" value="1"/>
</dbReference>
<dbReference type="RefSeq" id="WP_171609800.1">
    <property type="nucleotide sequence ID" value="NZ_WHPF01000020.1"/>
</dbReference>
<keyword evidence="2" id="KW-1003">Cell membrane</keyword>
<sequence length="341" mass="38239">MKTILIKTLQILFAFGLAAFIIWWSIHELTAQDKADIQLAFTNANYIYVIPVIILLFISNCLRAGRWQQIIAPLGAKPPFKDLLFGLMLGYAANQFIPRAGELLRCTVIAKKHPVTVAQLVGTVIIERSLDLLCFAILAIIVFFIEYTQIHAYAIEIFQGVALKWQNNSSPLVILGYLCIFMLLIAAYRFLKKRYSKKQFFLFKIFRGIAEGLASIKHVPNKPLFIIQTVLLWVVYILATWLGCFAFTETAHLSIGTAMVLLVSGTLGIIIAPGGLGAYPYAIQKTLVLYSITKNIGLAFGWLLWMVQFLFTITFGIIAFIALNSKTKAHAQHKHHTAKNT</sequence>
<evidence type="ECO:0000256" key="1">
    <source>
        <dbReference type="ARBA" id="ARBA00004651"/>
    </source>
</evidence>
<keyword evidence="4 6" id="KW-1133">Transmembrane helix</keyword>
<dbReference type="AlphaFoldDB" id="A0A8J8FGS6"/>
<comment type="subcellular location">
    <subcellularLocation>
        <location evidence="1">Cell membrane</location>
        <topology evidence="1">Multi-pass membrane protein</topology>
    </subcellularLocation>
</comment>
<gene>
    <name evidence="7" type="ORF">GD597_20475</name>
</gene>
<dbReference type="EMBL" id="WHPF01000020">
    <property type="protein sequence ID" value="NNV57851.1"/>
    <property type="molecule type" value="Genomic_DNA"/>
</dbReference>
<reference evidence="7" key="1">
    <citation type="submission" date="2019-10" db="EMBL/GenBank/DDBJ databases">
        <title>Draft genome sequence of Panacibacter sp. KCS-6.</title>
        <authorList>
            <person name="Yim K.J."/>
        </authorList>
    </citation>
    <scope>NUCLEOTIDE SEQUENCE</scope>
    <source>
        <strain evidence="7">KCS-6</strain>
    </source>
</reference>
<name>A0A8J8FGS6_9BACT</name>
<evidence type="ECO:0000256" key="4">
    <source>
        <dbReference type="ARBA" id="ARBA00022989"/>
    </source>
</evidence>
<dbReference type="NCBIfam" id="TIGR00374">
    <property type="entry name" value="flippase-like domain"/>
    <property type="match status" value="1"/>
</dbReference>
<feature type="transmembrane region" description="Helical" evidence="6">
    <location>
        <begin position="46"/>
        <end position="62"/>
    </location>
</feature>
<keyword evidence="5 6" id="KW-0472">Membrane</keyword>
<dbReference type="Pfam" id="PF03706">
    <property type="entry name" value="LPG_synthase_TM"/>
    <property type="match status" value="1"/>
</dbReference>
<evidence type="ECO:0000256" key="5">
    <source>
        <dbReference type="ARBA" id="ARBA00023136"/>
    </source>
</evidence>
<accession>A0A8J8FGS6</accession>
<dbReference type="Proteomes" id="UP000598971">
    <property type="component" value="Unassembled WGS sequence"/>
</dbReference>
<keyword evidence="8" id="KW-1185">Reference proteome</keyword>
<keyword evidence="3 6" id="KW-0812">Transmembrane</keyword>
<comment type="caution">
    <text evidence="7">The sequence shown here is derived from an EMBL/GenBank/DDBJ whole genome shotgun (WGS) entry which is preliminary data.</text>
</comment>
<feature type="transmembrane region" description="Helical" evidence="6">
    <location>
        <begin position="259"/>
        <end position="282"/>
    </location>
</feature>
<feature type="transmembrane region" description="Helical" evidence="6">
    <location>
        <begin position="9"/>
        <end position="26"/>
    </location>
</feature>
<dbReference type="PANTHER" id="PTHR39087">
    <property type="entry name" value="UPF0104 MEMBRANE PROTEIN MJ1595"/>
    <property type="match status" value="1"/>
</dbReference>
<evidence type="ECO:0000313" key="8">
    <source>
        <dbReference type="Proteomes" id="UP000598971"/>
    </source>
</evidence>
<dbReference type="GO" id="GO:0005886">
    <property type="term" value="C:plasma membrane"/>
    <property type="evidence" value="ECO:0007669"/>
    <property type="project" value="UniProtKB-SubCell"/>
</dbReference>
<organism evidence="7 8">
    <name type="scientific">Limnovirga soli</name>
    <dbReference type="NCBI Taxonomy" id="2656915"/>
    <lineage>
        <taxon>Bacteria</taxon>
        <taxon>Pseudomonadati</taxon>
        <taxon>Bacteroidota</taxon>
        <taxon>Chitinophagia</taxon>
        <taxon>Chitinophagales</taxon>
        <taxon>Chitinophagaceae</taxon>
        <taxon>Limnovirga</taxon>
    </lineage>
</organism>
<protein>
    <submittedName>
        <fullName evidence="7">Flippase-like domain-containing protein</fullName>
    </submittedName>
</protein>
<evidence type="ECO:0000256" key="6">
    <source>
        <dbReference type="SAM" id="Phobius"/>
    </source>
</evidence>
<feature type="transmembrane region" description="Helical" evidence="6">
    <location>
        <begin position="132"/>
        <end position="150"/>
    </location>
</feature>
<feature type="transmembrane region" description="Helical" evidence="6">
    <location>
        <begin position="225"/>
        <end position="247"/>
    </location>
</feature>
<evidence type="ECO:0000256" key="2">
    <source>
        <dbReference type="ARBA" id="ARBA00022475"/>
    </source>
</evidence>
<feature type="transmembrane region" description="Helical" evidence="6">
    <location>
        <begin position="170"/>
        <end position="188"/>
    </location>
</feature>
<feature type="transmembrane region" description="Helical" evidence="6">
    <location>
        <begin position="302"/>
        <end position="323"/>
    </location>
</feature>